<keyword evidence="6" id="KW-0349">Heme</keyword>
<evidence type="ECO:0000256" key="6">
    <source>
        <dbReference type="RuleBase" id="RU000461"/>
    </source>
</evidence>
<dbReference type="InterPro" id="IPR002401">
    <property type="entry name" value="Cyt_P450_E_grp-I"/>
</dbReference>
<evidence type="ECO:0000313" key="8">
    <source>
        <dbReference type="Proteomes" id="UP001583177"/>
    </source>
</evidence>
<organism evidence="7 8">
    <name type="scientific">Diaporthe australafricana</name>
    <dbReference type="NCBI Taxonomy" id="127596"/>
    <lineage>
        <taxon>Eukaryota</taxon>
        <taxon>Fungi</taxon>
        <taxon>Dikarya</taxon>
        <taxon>Ascomycota</taxon>
        <taxon>Pezizomycotina</taxon>
        <taxon>Sordariomycetes</taxon>
        <taxon>Sordariomycetidae</taxon>
        <taxon>Diaporthales</taxon>
        <taxon>Diaporthaceae</taxon>
        <taxon>Diaporthe</taxon>
    </lineage>
</organism>
<name>A0ABR3W964_9PEZI</name>
<protein>
    <recommendedName>
        <fullName evidence="9">Cytochrome P450</fullName>
    </recommendedName>
</protein>
<reference evidence="7 8" key="1">
    <citation type="journal article" date="2024" name="IMA Fungus">
        <title>IMA Genome - F19 : A genome assembly and annotation guide to empower mycologists, including annotated draft genome sequences of Ceratocystis pirilliformis, Diaporthe australafricana, Fusarium ophioides, Paecilomyces lecythidis, and Sporothrix stenoceras.</title>
        <authorList>
            <person name="Aylward J."/>
            <person name="Wilson A.M."/>
            <person name="Visagie C.M."/>
            <person name="Spraker J."/>
            <person name="Barnes I."/>
            <person name="Buitendag C."/>
            <person name="Ceriani C."/>
            <person name="Del Mar Angel L."/>
            <person name="du Plessis D."/>
            <person name="Fuchs T."/>
            <person name="Gasser K."/>
            <person name="Kramer D."/>
            <person name="Li W."/>
            <person name="Munsamy K."/>
            <person name="Piso A."/>
            <person name="Price J.L."/>
            <person name="Sonnekus B."/>
            <person name="Thomas C."/>
            <person name="van der Nest A."/>
            <person name="van Dijk A."/>
            <person name="van Heerden A."/>
            <person name="van Vuuren N."/>
            <person name="Yilmaz N."/>
            <person name="Duong T.A."/>
            <person name="van der Merwe N.A."/>
            <person name="Wingfield M.J."/>
            <person name="Wingfield B.D."/>
        </authorList>
    </citation>
    <scope>NUCLEOTIDE SEQUENCE [LARGE SCALE GENOMIC DNA]</scope>
    <source>
        <strain evidence="7 8">CMW 18300</strain>
    </source>
</reference>
<dbReference type="PROSITE" id="PS00086">
    <property type="entry name" value="CYTOCHROME_P450"/>
    <property type="match status" value="1"/>
</dbReference>
<comment type="similarity">
    <text evidence="1 6">Belongs to the cytochrome P450 family.</text>
</comment>
<evidence type="ECO:0000256" key="2">
    <source>
        <dbReference type="ARBA" id="ARBA00022723"/>
    </source>
</evidence>
<keyword evidence="3 6" id="KW-0560">Oxidoreductase</keyword>
<sequence length="436" mass="49868">MTTLSMGTKTWVLLNSRRTVNEIIAKRAALTHERPYFPIAGGLVSHQNKRLFLQKTEQWKHGRQLLRQMMMGPGSKAHDEIIEDASTGLLRALVEQPWAWYQHTYRYPVAIMHKIVTGSHLQKSSVELADLQNVTSTFLTSINSSFVEFFPKLERLPRWLQFWRPHWESMGKYHYGVFKHWWNGWEDLARPSAPPSFFRDAILKTYAHSEEQAMYVAMVSMAAGSDNPRMTLNALLMACLCYPDVASKGRSEIDRLCGAERLPSLSDLPNLPYVCAMVKEVLRWRPTVPLVPQRVLVEDMEFEGYKFPRGTEFLVNTIAVCTSSDFEQPGDFIPERWLDDKEAPSTVAQEPWQFAFSAGKRSCIGYRLAQKEIFLALARILQCFDITARGAIDNTKLNAFSLGEPFPVQLTLRGSAYRDLVLAEKWHNTWGEDGTA</sequence>
<dbReference type="PRINTS" id="PR00385">
    <property type="entry name" value="P450"/>
</dbReference>
<proteinExistence type="inferred from homology"/>
<comment type="caution">
    <text evidence="7">The sequence shown here is derived from an EMBL/GenBank/DDBJ whole genome shotgun (WGS) entry which is preliminary data.</text>
</comment>
<dbReference type="InterPro" id="IPR036396">
    <property type="entry name" value="Cyt_P450_sf"/>
</dbReference>
<keyword evidence="2 6" id="KW-0479">Metal-binding</keyword>
<evidence type="ECO:0000256" key="3">
    <source>
        <dbReference type="ARBA" id="ARBA00023002"/>
    </source>
</evidence>
<keyword evidence="4 6" id="KW-0408">Iron</keyword>
<dbReference type="Proteomes" id="UP001583177">
    <property type="component" value="Unassembled WGS sequence"/>
</dbReference>
<dbReference type="InterPro" id="IPR050364">
    <property type="entry name" value="Cytochrome_P450_fung"/>
</dbReference>
<evidence type="ECO:0000256" key="1">
    <source>
        <dbReference type="ARBA" id="ARBA00010617"/>
    </source>
</evidence>
<dbReference type="InterPro" id="IPR017972">
    <property type="entry name" value="Cyt_P450_CS"/>
</dbReference>
<evidence type="ECO:0000256" key="4">
    <source>
        <dbReference type="ARBA" id="ARBA00023004"/>
    </source>
</evidence>
<gene>
    <name evidence="7" type="ORF">Daus18300_010716</name>
</gene>
<keyword evidence="5 6" id="KW-0503">Monooxygenase</keyword>
<dbReference type="SUPFAM" id="SSF48264">
    <property type="entry name" value="Cytochrome P450"/>
    <property type="match status" value="1"/>
</dbReference>
<dbReference type="InterPro" id="IPR001128">
    <property type="entry name" value="Cyt_P450"/>
</dbReference>
<evidence type="ECO:0000256" key="5">
    <source>
        <dbReference type="ARBA" id="ARBA00023033"/>
    </source>
</evidence>
<accession>A0ABR3W964</accession>
<dbReference type="EMBL" id="JAWRVE010000121">
    <property type="protein sequence ID" value="KAL1856449.1"/>
    <property type="molecule type" value="Genomic_DNA"/>
</dbReference>
<dbReference type="Gene3D" id="1.10.630.10">
    <property type="entry name" value="Cytochrome P450"/>
    <property type="match status" value="1"/>
</dbReference>
<evidence type="ECO:0000313" key="7">
    <source>
        <dbReference type="EMBL" id="KAL1856449.1"/>
    </source>
</evidence>
<keyword evidence="8" id="KW-1185">Reference proteome</keyword>
<evidence type="ECO:0008006" key="9">
    <source>
        <dbReference type="Google" id="ProtNLM"/>
    </source>
</evidence>
<dbReference type="Pfam" id="PF00067">
    <property type="entry name" value="p450"/>
    <property type="match status" value="1"/>
</dbReference>
<dbReference type="PANTHER" id="PTHR46300">
    <property type="entry name" value="P450, PUTATIVE (EUROFUNG)-RELATED-RELATED"/>
    <property type="match status" value="1"/>
</dbReference>
<dbReference type="PRINTS" id="PR00463">
    <property type="entry name" value="EP450I"/>
</dbReference>
<dbReference type="PANTHER" id="PTHR46300:SF2">
    <property type="entry name" value="CYTOCHROME P450 MONOOXYGENASE ALNH-RELATED"/>
    <property type="match status" value="1"/>
</dbReference>